<proteinExistence type="predicted"/>
<gene>
    <name evidence="1" type="ORF">BN938_2379</name>
</gene>
<dbReference type="HOGENOM" id="CLU_3170390_0_0_10"/>
<organism evidence="1 2">
    <name type="scientific">Mucinivorans hirudinis</name>
    <dbReference type="NCBI Taxonomy" id="1433126"/>
    <lineage>
        <taxon>Bacteria</taxon>
        <taxon>Pseudomonadati</taxon>
        <taxon>Bacteroidota</taxon>
        <taxon>Bacteroidia</taxon>
        <taxon>Bacteroidales</taxon>
        <taxon>Rikenellaceae</taxon>
        <taxon>Mucinivorans</taxon>
    </lineage>
</organism>
<name>A0A060RA09_9BACT</name>
<dbReference type="STRING" id="1433126.BN938_2379"/>
<evidence type="ECO:0000313" key="2">
    <source>
        <dbReference type="Proteomes" id="UP000027616"/>
    </source>
</evidence>
<evidence type="ECO:0000313" key="1">
    <source>
        <dbReference type="EMBL" id="CDN32450.1"/>
    </source>
</evidence>
<sequence>MNITEPNSRDVMIFEEGTFEISDMVGLRDVTAAIVLRRLMRMKSKKK</sequence>
<dbReference type="AlphaFoldDB" id="A0A060RA09"/>
<dbReference type="Proteomes" id="UP000027616">
    <property type="component" value="Chromosome I"/>
</dbReference>
<dbReference type="KEGG" id="rbc:BN938_2379"/>
<dbReference type="EMBL" id="HG934468">
    <property type="protein sequence ID" value="CDN32450.1"/>
    <property type="molecule type" value="Genomic_DNA"/>
</dbReference>
<reference evidence="1 2" key="1">
    <citation type="journal article" date="2015" name="Genome Announc.">
        <title>Complete Genome Sequence of the Novel Leech Symbiont Mucinivorans hirudinis M3T.</title>
        <authorList>
            <person name="Nelson M.C."/>
            <person name="Bomar L."/>
            <person name="Graf J."/>
        </authorList>
    </citation>
    <scope>NUCLEOTIDE SEQUENCE [LARGE SCALE GENOMIC DNA]</scope>
    <source>
        <strain evidence="2">M3</strain>
    </source>
</reference>
<accession>A0A060RA09</accession>
<keyword evidence="2" id="KW-1185">Reference proteome</keyword>
<protein>
    <submittedName>
        <fullName evidence="1">Uncharacterized protein</fullName>
    </submittedName>
</protein>